<evidence type="ECO:0000256" key="2">
    <source>
        <dbReference type="ARBA" id="ARBA00006678"/>
    </source>
</evidence>
<proteinExistence type="inferred from homology"/>
<reference evidence="8 9" key="1">
    <citation type="submission" date="2013-07" db="EMBL/GenBank/DDBJ databases">
        <title>The Genome Sequence of Kwoniella mangroviensis CBS10435.</title>
        <authorList>
            <consortium name="The Broad Institute Genome Sequencing Platform"/>
            <person name="Cuomo C."/>
            <person name="Litvintseva A."/>
            <person name="Chen Y."/>
            <person name="Heitman J."/>
            <person name="Sun S."/>
            <person name="Springer D."/>
            <person name="Dromer F."/>
            <person name="Young S.K."/>
            <person name="Zeng Q."/>
            <person name="Gargeya S."/>
            <person name="Fitzgerald M."/>
            <person name="Abouelleil A."/>
            <person name="Alvarado L."/>
            <person name="Berlin A.M."/>
            <person name="Chapman S.B."/>
            <person name="Dewar J."/>
            <person name="Goldberg J."/>
            <person name="Griggs A."/>
            <person name="Gujja S."/>
            <person name="Hansen M."/>
            <person name="Howarth C."/>
            <person name="Imamovic A."/>
            <person name="Larimer J."/>
            <person name="McCowan C."/>
            <person name="Murphy C."/>
            <person name="Pearson M."/>
            <person name="Priest M."/>
            <person name="Roberts A."/>
            <person name="Saif S."/>
            <person name="Shea T."/>
            <person name="Sykes S."/>
            <person name="Wortman J."/>
            <person name="Nusbaum C."/>
            <person name="Birren B."/>
        </authorList>
    </citation>
    <scope>NUCLEOTIDE SEQUENCE [LARGE SCALE GENOMIC DNA]</scope>
    <source>
        <strain evidence="8 9">CBS 10435</strain>
    </source>
</reference>
<dbReference type="PANTHER" id="PTHR11953:SF1">
    <property type="entry name" value="EXOSOME COMPLEX COMPONENT RRP46"/>
    <property type="match status" value="1"/>
</dbReference>
<dbReference type="SUPFAM" id="SSF54211">
    <property type="entry name" value="Ribosomal protein S5 domain 2-like"/>
    <property type="match status" value="1"/>
</dbReference>
<evidence type="ECO:0000256" key="5">
    <source>
        <dbReference type="ARBA" id="ARBA00023242"/>
    </source>
</evidence>
<dbReference type="EMBL" id="KI669461">
    <property type="protein sequence ID" value="OCF59181.1"/>
    <property type="molecule type" value="Genomic_DNA"/>
</dbReference>
<dbReference type="CDD" id="cd11372">
    <property type="entry name" value="RNase_PH_RRP46"/>
    <property type="match status" value="1"/>
</dbReference>
<evidence type="ECO:0000256" key="4">
    <source>
        <dbReference type="ARBA" id="ARBA00022835"/>
    </source>
</evidence>
<accession>A0A1B9IUG3</accession>
<dbReference type="GO" id="GO:0003723">
    <property type="term" value="F:RNA binding"/>
    <property type="evidence" value="ECO:0007669"/>
    <property type="project" value="TreeGrafter"/>
</dbReference>
<dbReference type="InterPro" id="IPR050080">
    <property type="entry name" value="RNase_PH"/>
</dbReference>
<reference evidence="9" key="2">
    <citation type="submission" date="2013-12" db="EMBL/GenBank/DDBJ databases">
        <title>Evolution of pathogenesis and genome organization in the Tremellales.</title>
        <authorList>
            <person name="Cuomo C."/>
            <person name="Litvintseva A."/>
            <person name="Heitman J."/>
            <person name="Chen Y."/>
            <person name="Sun S."/>
            <person name="Springer D."/>
            <person name="Dromer F."/>
            <person name="Young S."/>
            <person name="Zeng Q."/>
            <person name="Chapman S."/>
            <person name="Gujja S."/>
            <person name="Saif S."/>
            <person name="Birren B."/>
        </authorList>
    </citation>
    <scope>NUCLEOTIDE SEQUENCE [LARGE SCALE GENOMIC DNA]</scope>
    <source>
        <strain evidence="9">CBS 10435</strain>
    </source>
</reference>
<evidence type="ECO:0000313" key="9">
    <source>
        <dbReference type="Proteomes" id="UP000092583"/>
    </source>
</evidence>
<dbReference type="GO" id="GO:0071051">
    <property type="term" value="P:poly(A)-dependent snoRNA 3'-end processing"/>
    <property type="evidence" value="ECO:0007669"/>
    <property type="project" value="TreeGrafter"/>
</dbReference>
<dbReference type="STRING" id="1331196.A0A1B9IUG3"/>
<comment type="similarity">
    <text evidence="2">Belongs to the RNase PH family.</text>
</comment>
<dbReference type="GO" id="GO:0016075">
    <property type="term" value="P:rRNA catabolic process"/>
    <property type="evidence" value="ECO:0007669"/>
    <property type="project" value="TreeGrafter"/>
</dbReference>
<organism evidence="8 9">
    <name type="scientific">Kwoniella mangroviensis CBS 10435</name>
    <dbReference type="NCBI Taxonomy" id="1331196"/>
    <lineage>
        <taxon>Eukaryota</taxon>
        <taxon>Fungi</taxon>
        <taxon>Dikarya</taxon>
        <taxon>Basidiomycota</taxon>
        <taxon>Agaricomycotina</taxon>
        <taxon>Tremellomycetes</taxon>
        <taxon>Tremellales</taxon>
        <taxon>Cryptococcaceae</taxon>
        <taxon>Kwoniella</taxon>
    </lineage>
</organism>
<dbReference type="Proteomes" id="UP000092583">
    <property type="component" value="Unassembled WGS sequence"/>
</dbReference>
<dbReference type="InterPro" id="IPR001247">
    <property type="entry name" value="ExoRNase_PH_dom1"/>
</dbReference>
<dbReference type="GO" id="GO:0000176">
    <property type="term" value="C:nuclear exosome (RNase complex)"/>
    <property type="evidence" value="ECO:0007669"/>
    <property type="project" value="TreeGrafter"/>
</dbReference>
<dbReference type="GO" id="GO:0034475">
    <property type="term" value="P:U4 snRNA 3'-end processing"/>
    <property type="evidence" value="ECO:0007669"/>
    <property type="project" value="TreeGrafter"/>
</dbReference>
<keyword evidence="3" id="KW-0698">rRNA processing</keyword>
<dbReference type="OrthoDB" id="27298at2759"/>
<dbReference type="PANTHER" id="PTHR11953">
    <property type="entry name" value="EXOSOME COMPLEX COMPONENT"/>
    <property type="match status" value="1"/>
</dbReference>
<evidence type="ECO:0000256" key="6">
    <source>
        <dbReference type="SAM" id="MobiDB-lite"/>
    </source>
</evidence>
<gene>
    <name evidence="8" type="ORF">L486_03683</name>
</gene>
<keyword evidence="9" id="KW-1185">Reference proteome</keyword>
<evidence type="ECO:0000256" key="3">
    <source>
        <dbReference type="ARBA" id="ARBA00022552"/>
    </source>
</evidence>
<evidence type="ECO:0000313" key="8">
    <source>
        <dbReference type="EMBL" id="OCF59181.1"/>
    </source>
</evidence>
<dbReference type="InterPro" id="IPR020568">
    <property type="entry name" value="Ribosomal_Su5_D2-typ_SF"/>
</dbReference>
<dbReference type="GO" id="GO:0006364">
    <property type="term" value="P:rRNA processing"/>
    <property type="evidence" value="ECO:0007669"/>
    <property type="project" value="UniProtKB-KW"/>
</dbReference>
<protein>
    <recommendedName>
        <fullName evidence="7">Exoribonuclease phosphorolytic domain-containing protein</fullName>
    </recommendedName>
</protein>
<dbReference type="SUPFAM" id="SSF55666">
    <property type="entry name" value="Ribonuclease PH domain 2-like"/>
    <property type="match status" value="1"/>
</dbReference>
<feature type="region of interest" description="Disordered" evidence="6">
    <location>
        <begin position="142"/>
        <end position="164"/>
    </location>
</feature>
<name>A0A1B9IUG3_9TREE</name>
<feature type="domain" description="Exoribonuclease phosphorolytic" evidence="7">
    <location>
        <begin position="18"/>
        <end position="189"/>
    </location>
</feature>
<feature type="compositionally biased region" description="Basic and acidic residues" evidence="6">
    <location>
        <begin position="9"/>
        <end position="20"/>
    </location>
</feature>
<dbReference type="InterPro" id="IPR036345">
    <property type="entry name" value="ExoRNase_PH_dom2_sf"/>
</dbReference>
<dbReference type="GO" id="GO:0071028">
    <property type="term" value="P:nuclear mRNA surveillance"/>
    <property type="evidence" value="ECO:0007669"/>
    <property type="project" value="TreeGrafter"/>
</dbReference>
<evidence type="ECO:0000256" key="1">
    <source>
        <dbReference type="ARBA" id="ARBA00004123"/>
    </source>
</evidence>
<feature type="region of interest" description="Disordered" evidence="6">
    <location>
        <begin position="1"/>
        <end position="20"/>
    </location>
</feature>
<dbReference type="Pfam" id="PF01138">
    <property type="entry name" value="RNase_PH"/>
    <property type="match status" value="1"/>
</dbReference>
<keyword evidence="4" id="KW-0271">Exosome</keyword>
<evidence type="ECO:0000259" key="7">
    <source>
        <dbReference type="Pfam" id="PF01138"/>
    </source>
</evidence>
<dbReference type="GO" id="GO:0000177">
    <property type="term" value="C:cytoplasmic exosome (RNase complex)"/>
    <property type="evidence" value="ECO:0007669"/>
    <property type="project" value="TreeGrafter"/>
</dbReference>
<dbReference type="InterPro" id="IPR027408">
    <property type="entry name" value="PNPase/RNase_PH_dom_sf"/>
</dbReference>
<keyword evidence="5" id="KW-0539">Nucleus</keyword>
<dbReference type="AlphaFoldDB" id="A0A1B9IUG3"/>
<dbReference type="GO" id="GO:0005730">
    <property type="term" value="C:nucleolus"/>
    <property type="evidence" value="ECO:0007669"/>
    <property type="project" value="TreeGrafter"/>
</dbReference>
<dbReference type="Gene3D" id="3.30.230.70">
    <property type="entry name" value="GHMP Kinase, N-terminal domain"/>
    <property type="match status" value="1"/>
</dbReference>
<comment type="subcellular location">
    <subcellularLocation>
        <location evidence="1">Nucleus</location>
    </subcellularLocation>
</comment>
<sequence>MASAGPSRRRSDGRKPHEIRPLTIEIGELDRADGSGRFGFGATSALASCSGPLEVRLNQELPTRATLEISHRPLEGVGATASRALITTLESIYPSALRLSLYPRSLIQIIVQSLSSSSAPTLSTGRYNESPEIYIDTEPETTEKNVWPQPPTQSALAVDKKEKSPNTSYNFSSRAVSINSATLAILDAGSIAMTHLPIAISIASLSDDDGLVVDPSIEEEYNSIARFGFAWSFGKNVSLREDQNQKDSNMDVDEEEDEEMELIWVESEGKFDKEKFSDALELSKIACRQILSEIRAKLGETLECKRLQ</sequence>